<evidence type="ECO:0000313" key="3">
    <source>
        <dbReference type="Proteomes" id="UP000277896"/>
    </source>
</evidence>
<accession>A0AAD0TPS7</accession>
<dbReference type="Proteomes" id="UP000277896">
    <property type="component" value="Chromosome"/>
</dbReference>
<evidence type="ECO:0000259" key="1">
    <source>
        <dbReference type="PROSITE" id="PS50943"/>
    </source>
</evidence>
<dbReference type="Pfam" id="PF01381">
    <property type="entry name" value="HTH_3"/>
    <property type="match status" value="1"/>
</dbReference>
<dbReference type="GO" id="GO:0003677">
    <property type="term" value="F:DNA binding"/>
    <property type="evidence" value="ECO:0007669"/>
    <property type="project" value="InterPro"/>
</dbReference>
<gene>
    <name evidence="2" type="ORF">LP667_10790</name>
</gene>
<dbReference type="EMBL" id="CP032744">
    <property type="protein sequence ID" value="AYJ39255.1"/>
    <property type="molecule type" value="Genomic_DNA"/>
</dbReference>
<feature type="domain" description="HTH cro/C1-type" evidence="1">
    <location>
        <begin position="5"/>
        <end position="49"/>
    </location>
</feature>
<dbReference type="SUPFAM" id="SSF47413">
    <property type="entry name" value="lambda repressor-like DNA-binding domains"/>
    <property type="match status" value="1"/>
</dbReference>
<evidence type="ECO:0000313" key="2">
    <source>
        <dbReference type="EMBL" id="AYJ39255.1"/>
    </source>
</evidence>
<protein>
    <submittedName>
        <fullName evidence="2">XRE family transcriptional regulator</fullName>
    </submittedName>
</protein>
<proteinExistence type="predicted"/>
<dbReference type="RefSeq" id="WP_056988480.1">
    <property type="nucleotide sequence ID" value="NZ_BJZG01000016.1"/>
</dbReference>
<dbReference type="SMART" id="SM00530">
    <property type="entry name" value="HTH_XRE"/>
    <property type="match status" value="1"/>
</dbReference>
<name>A0AAD0TPS7_9LACO</name>
<dbReference type="AlphaFoldDB" id="A0AAD0TPS7"/>
<organism evidence="2 3">
    <name type="scientific">Lactiplantibacillus paraplantarum</name>
    <dbReference type="NCBI Taxonomy" id="60520"/>
    <lineage>
        <taxon>Bacteria</taxon>
        <taxon>Bacillati</taxon>
        <taxon>Bacillota</taxon>
        <taxon>Bacilli</taxon>
        <taxon>Lactobacillales</taxon>
        <taxon>Lactobacillaceae</taxon>
        <taxon>Lactiplantibacillus</taxon>
    </lineage>
</organism>
<dbReference type="CDD" id="cd00093">
    <property type="entry name" value="HTH_XRE"/>
    <property type="match status" value="1"/>
</dbReference>
<dbReference type="Gene3D" id="1.10.260.40">
    <property type="entry name" value="lambda repressor-like DNA-binding domains"/>
    <property type="match status" value="1"/>
</dbReference>
<sequence length="76" mass="9041">MRHWLKEWRDINGLTQKKAAEFLNMPETTLASYEQGHRTPSVGRAKKMAVRMNNISTKKRVKWTYFFEEEVHNSSN</sequence>
<dbReference type="InterPro" id="IPR010982">
    <property type="entry name" value="Lambda_DNA-bd_dom_sf"/>
</dbReference>
<dbReference type="InterPro" id="IPR001387">
    <property type="entry name" value="Cro/C1-type_HTH"/>
</dbReference>
<dbReference type="PROSITE" id="PS50943">
    <property type="entry name" value="HTH_CROC1"/>
    <property type="match status" value="1"/>
</dbReference>
<reference evidence="2 3" key="1">
    <citation type="submission" date="2018-10" db="EMBL/GenBank/DDBJ databases">
        <title>Genome seuquencing of Lactobacillus species.</title>
        <authorList>
            <person name="Baek C."/>
            <person name="Yi H."/>
        </authorList>
    </citation>
    <scope>NUCLEOTIDE SEQUENCE [LARGE SCALE GENOMIC DNA]</scope>
    <source>
        <strain evidence="2 3">DSM 10667</strain>
    </source>
</reference>